<reference evidence="3 4" key="2">
    <citation type="journal article" date="2012" name="Open Biol.">
        <title>Characteristics of nucleosomes and linker DNA regions on the genome of the basidiomycete Mixia osmundae revealed by mono- and dinucleosome mapping.</title>
        <authorList>
            <person name="Nishida H."/>
            <person name="Kondo S."/>
            <person name="Matsumoto T."/>
            <person name="Suzuki Y."/>
            <person name="Yoshikawa H."/>
            <person name="Taylor T.D."/>
            <person name="Sugiyama J."/>
        </authorList>
    </citation>
    <scope>NUCLEOTIDE SEQUENCE [LARGE SCALE GENOMIC DNA]</scope>
    <source>
        <strain evidence="4">CBS 9802 / IAM 14324 / JCM 22182 / KY 12970</strain>
    </source>
</reference>
<feature type="compositionally biased region" description="Polar residues" evidence="2">
    <location>
        <begin position="520"/>
        <end position="532"/>
    </location>
</feature>
<feature type="compositionally biased region" description="Acidic residues" evidence="2">
    <location>
        <begin position="939"/>
        <end position="948"/>
    </location>
</feature>
<feature type="region of interest" description="Disordered" evidence="2">
    <location>
        <begin position="636"/>
        <end position="668"/>
    </location>
</feature>
<reference evidence="3 4" key="1">
    <citation type="journal article" date="2011" name="J. Gen. Appl. Microbiol.">
        <title>Draft genome sequencing of the enigmatic basidiomycete Mixia osmundae.</title>
        <authorList>
            <person name="Nishida H."/>
            <person name="Nagatsuka Y."/>
            <person name="Sugiyama J."/>
        </authorList>
    </citation>
    <scope>NUCLEOTIDE SEQUENCE [LARGE SCALE GENOMIC DNA]</scope>
    <source>
        <strain evidence="4">CBS 9802 / IAM 14324 / JCM 22182 / KY 12970</strain>
    </source>
</reference>
<feature type="region of interest" description="Disordered" evidence="2">
    <location>
        <begin position="805"/>
        <end position="824"/>
    </location>
</feature>
<feature type="compositionally biased region" description="Polar residues" evidence="2">
    <location>
        <begin position="436"/>
        <end position="471"/>
    </location>
</feature>
<gene>
    <name evidence="3" type="primary">Mo03728</name>
    <name evidence="3" type="ORF">E5Q_03728</name>
</gene>
<dbReference type="OrthoDB" id="2536792at2759"/>
<dbReference type="eggNOG" id="ENOG502RDJC">
    <property type="taxonomic scope" value="Eukaryota"/>
</dbReference>
<feature type="compositionally biased region" description="Polar residues" evidence="2">
    <location>
        <begin position="1411"/>
        <end position="1431"/>
    </location>
</feature>
<feature type="compositionally biased region" description="Basic and acidic residues" evidence="2">
    <location>
        <begin position="780"/>
        <end position="798"/>
    </location>
</feature>
<evidence type="ECO:0000313" key="4">
    <source>
        <dbReference type="Proteomes" id="UP000009131"/>
    </source>
</evidence>
<feature type="coiled-coil region" evidence="1">
    <location>
        <begin position="83"/>
        <end position="110"/>
    </location>
</feature>
<feature type="compositionally biased region" description="Basic residues" evidence="2">
    <location>
        <begin position="358"/>
        <end position="370"/>
    </location>
</feature>
<feature type="region of interest" description="Disordered" evidence="2">
    <location>
        <begin position="1380"/>
        <end position="1461"/>
    </location>
</feature>
<feature type="compositionally biased region" description="Low complexity" evidence="2">
    <location>
        <begin position="1026"/>
        <end position="1045"/>
    </location>
</feature>
<feature type="region of interest" description="Disordered" evidence="2">
    <location>
        <begin position="720"/>
        <end position="798"/>
    </location>
</feature>
<feature type="region of interest" description="Disordered" evidence="2">
    <location>
        <begin position="867"/>
        <end position="1143"/>
    </location>
</feature>
<dbReference type="OMA" id="EFHREWS"/>
<dbReference type="HOGENOM" id="CLU_239227_0_0_1"/>
<feature type="compositionally biased region" description="Low complexity" evidence="2">
    <location>
        <begin position="374"/>
        <end position="390"/>
    </location>
</feature>
<feature type="compositionally biased region" description="Polar residues" evidence="2">
    <location>
        <begin position="1487"/>
        <end position="1500"/>
    </location>
</feature>
<feature type="compositionally biased region" description="Polar residues" evidence="2">
    <location>
        <begin position="1608"/>
        <end position="1633"/>
    </location>
</feature>
<feature type="compositionally biased region" description="Low complexity" evidence="2">
    <location>
        <begin position="949"/>
        <end position="969"/>
    </location>
</feature>
<comment type="caution">
    <text evidence="3">The sequence shown here is derived from an EMBL/GenBank/DDBJ whole genome shotgun (WGS) entry which is preliminary data.</text>
</comment>
<feature type="compositionally biased region" description="Polar residues" evidence="2">
    <location>
        <begin position="1102"/>
        <end position="1127"/>
    </location>
</feature>
<feature type="compositionally biased region" description="Low complexity" evidence="2">
    <location>
        <begin position="325"/>
        <end position="346"/>
    </location>
</feature>
<feature type="compositionally biased region" description="Polar residues" evidence="2">
    <location>
        <begin position="1046"/>
        <end position="1081"/>
    </location>
</feature>
<feature type="compositionally biased region" description="Low complexity" evidence="2">
    <location>
        <begin position="920"/>
        <end position="937"/>
    </location>
</feature>
<feature type="compositionally biased region" description="Polar residues" evidence="2">
    <location>
        <begin position="391"/>
        <end position="400"/>
    </location>
</feature>
<evidence type="ECO:0000313" key="3">
    <source>
        <dbReference type="EMBL" id="GAA97053.1"/>
    </source>
</evidence>
<feature type="compositionally biased region" description="Polar residues" evidence="2">
    <location>
        <begin position="985"/>
        <end position="997"/>
    </location>
</feature>
<dbReference type="EMBL" id="BABT02000110">
    <property type="protein sequence ID" value="GAA97053.1"/>
    <property type="molecule type" value="Genomic_DNA"/>
</dbReference>
<feature type="region of interest" description="Disordered" evidence="2">
    <location>
        <begin position="1608"/>
        <end position="1642"/>
    </location>
</feature>
<accession>G7E2J3</accession>
<dbReference type="PANTHER" id="PTHR34491:SF156">
    <property type="entry name" value="KINESIN MOTOR DOMAIN-CONTAINING PROTEIN"/>
    <property type="match status" value="1"/>
</dbReference>
<dbReference type="PANTHER" id="PTHR34491">
    <property type="entry name" value="A-TYPE INCLUSION PROTEIN, PUTATIVE-RELATED"/>
    <property type="match status" value="1"/>
</dbReference>
<feature type="region of interest" description="Disordered" evidence="2">
    <location>
        <begin position="290"/>
        <end position="544"/>
    </location>
</feature>
<feature type="compositionally biased region" description="Basic and acidic residues" evidence="2">
    <location>
        <begin position="9"/>
        <end position="21"/>
    </location>
</feature>
<evidence type="ECO:0000256" key="1">
    <source>
        <dbReference type="SAM" id="Coils"/>
    </source>
</evidence>
<feature type="compositionally biased region" description="Polar residues" evidence="2">
    <location>
        <begin position="1380"/>
        <end position="1397"/>
    </location>
</feature>
<feature type="coiled-coil region" evidence="1">
    <location>
        <begin position="1158"/>
        <end position="1312"/>
    </location>
</feature>
<feature type="compositionally biased region" description="Low complexity" evidence="2">
    <location>
        <begin position="876"/>
        <end position="906"/>
    </location>
</feature>
<feature type="compositionally biased region" description="Basic residues" evidence="2">
    <location>
        <begin position="729"/>
        <end position="740"/>
    </location>
</feature>
<proteinExistence type="predicted"/>
<feature type="compositionally biased region" description="Basic residues" evidence="2">
    <location>
        <begin position="407"/>
        <end position="422"/>
    </location>
</feature>
<feature type="region of interest" description="Disordered" evidence="2">
    <location>
        <begin position="1487"/>
        <end position="1544"/>
    </location>
</feature>
<dbReference type="InParanoid" id="G7E2J3"/>
<feature type="compositionally biased region" description="Basic residues" evidence="2">
    <location>
        <begin position="657"/>
        <end position="666"/>
    </location>
</feature>
<name>G7E2J3_MIXOS</name>
<feature type="region of interest" description="Disordered" evidence="2">
    <location>
        <begin position="1"/>
        <end position="31"/>
    </location>
</feature>
<evidence type="ECO:0000256" key="2">
    <source>
        <dbReference type="SAM" id="MobiDB-lite"/>
    </source>
</evidence>
<sequence>METARSAKRAHDVAAHAHSDSSDDEEHVSESALIRRRTGLDSGIDVAFAQLSVDAAPFAGPDTASPQALTKSAPARDVSAQIKRDKRIEINLLRGQAHELRNEAELLRRAAMGIMRAEVKPMMAQVVHLHREYKSLRKSAVAPDFGRQEINPKASQLEYEAGRLESYADQREWYADRKQRKADRLDAKAAMLEAKLDVLMHGSSNFAQLDPAIASSAHASTSRSKAGVYIDKMTVESDGTIQLDKVVVDRCGHGLCINNITTQGDGHLHLAEAIKAIPHWSFAGLHDNESSCLSNHERAPPRPPYRSIDTSSAAPELVNSAVRGSQTMSSQSASSRPTRTRPVSCSYSGTEKEEKLTNARKKLQAYRARTRQASSNASTSSVLSVSAPPTISQIGASSALGNGRSIHERRHSKTHSVSRKRASVVLQLAPAATRPLSGSVQQRSHAHSSSTSGQNTPLPTASSGAPSSKTATPADWPPASPAKRSSWARNPSVPVSPVRPSHRHKQSQSRGSISMLVASHLNSAHSTPTSALPGSDRRRSLAAATPAPEPFEAFAAHAHAYEHQSQGYNPRMSLPHAALLFASPAQGSLASFPMFQSDSNSSQAAEALQAKITPGSSIAMMPSRTQPPISPALASSAFRRGSEPAATASDAASNRQSVRHSKRHSRNMSISVPGLSAFTFGPPIITPPSPMVLSSSFGNNVSALQSAPISLSASSPAIVSAVDEETPGKHSRRQSRHMRKSSMATRRESMEVMSGMQLDCAMPGSPSPGGTPNMGGLRSPGKDDEREQSPEEAAMERSRSLMALEGRRMSASSSSHSSPAFLQAPSAPNVMMGFDQILMPESAETLRSPNPASPHFSPALFSSTAFSASGSPQHAQFMGSPSFGGSFQSSPLYQSSKASKRSSWSAGQGLGVSNDGGTPLSASLLAGGRGALDLGMLVEENEEDEDDATTWQDTSVTSSSSLSSTGSKTAKGPRPRPASIMVPPSQMSRSATMSPSDSMPPKPLALPVGATLSKSTPAGLRTLSLGTASSAAPVSGPSSAPVSTARRTSISSKRSSLGYKTQINGSLPPTPSSATSVSHRSPLSLATGAVPLRAISNPVARSPSTTATSPGVTDSNSTPRSPTSYFSQPPWMSDKTATVSTQTEATTVPMFSPNVSMLAHSQSQAEDDNAQIARLEAEVERLTVELAEARQVDLTEATPLRQRVAKLQTDLDNVHAEKRAEASQHKAQADALRAQLMEASEQLADLELQRGVLQDDVDGWRGRCADLERSVEREKDRIDEERKESATAREKVRKLGDRLAATQAEVNSLRQAMAPTTDEHKARKSNAEDIALAAAQARLIGEMRDQIFSMAATLEKERSETAKARSQVQHLQRQLLAQPTTNMLGMSLPTGETTPVVSSAPLDDYSRRQASDASTNSYGQSFSSGQMSEDLSFSSEPSSPPSHATSFASGRKQSEQMSISASQTIRNLQTLPEEDEELDDQITTVMPGSQSTLLPSSASQSDHELPVPELDSDGDRACSTASSDAHPRTPSKETLPLLPVQPSHGRSDSFIRAWSFPKGPVADVKQRDDRDDGFFQLGKALLPAVPIPEHLFGNLPFGELDDEDAVSHRTSMHSYKSSGPPSPTMSRWPTNRTSVSSAGSVSSAAGKGRVSLQSISSLLGSYVSSAVVVAGPGDASGNTTVQDLREHESRVFSDQSTTRIAQSMLASTANANLYSEAQLIPARFGRLEPKQLRPSPLSRLDFTLACGALRSELINL</sequence>
<dbReference type="RefSeq" id="XP_014565488.1">
    <property type="nucleotide sequence ID" value="XM_014710002.1"/>
</dbReference>
<protein>
    <submittedName>
        <fullName evidence="3">Uncharacterized protein</fullName>
    </submittedName>
</protein>
<organism evidence="3 4">
    <name type="scientific">Mixia osmundae (strain CBS 9802 / IAM 14324 / JCM 22182 / KY 12970)</name>
    <dbReference type="NCBI Taxonomy" id="764103"/>
    <lineage>
        <taxon>Eukaryota</taxon>
        <taxon>Fungi</taxon>
        <taxon>Dikarya</taxon>
        <taxon>Basidiomycota</taxon>
        <taxon>Pucciniomycotina</taxon>
        <taxon>Mixiomycetes</taxon>
        <taxon>Mixiales</taxon>
        <taxon>Mixiaceae</taxon>
        <taxon>Mixia</taxon>
    </lineage>
</organism>
<keyword evidence="4" id="KW-1185">Reference proteome</keyword>
<keyword evidence="1" id="KW-0175">Coiled coil</keyword>
<dbReference type="Proteomes" id="UP000009131">
    <property type="component" value="Unassembled WGS sequence"/>
</dbReference>